<keyword evidence="3" id="KW-0677">Repeat</keyword>
<evidence type="ECO:0000256" key="12">
    <source>
        <dbReference type="SAM" id="MobiDB-lite"/>
    </source>
</evidence>
<feature type="compositionally biased region" description="Basic and acidic residues" evidence="12">
    <location>
        <begin position="103"/>
        <end position="127"/>
    </location>
</feature>
<evidence type="ECO:0000256" key="6">
    <source>
        <dbReference type="ARBA" id="ARBA00023242"/>
    </source>
</evidence>
<keyword evidence="6" id="KW-0539">Nucleus</keyword>
<dbReference type="Gene3D" id="3.30.70.330">
    <property type="match status" value="3"/>
</dbReference>
<dbReference type="Proteomes" id="UP000189705">
    <property type="component" value="Unplaced"/>
</dbReference>
<dbReference type="FunFam" id="3.30.70.330:FF:000074">
    <property type="entry name" value="U2 snRNP auxiliary factor large subunit"/>
    <property type="match status" value="1"/>
</dbReference>
<dbReference type="CDD" id="cd12232">
    <property type="entry name" value="RRM3_U2AF65"/>
    <property type="match status" value="1"/>
</dbReference>
<evidence type="ECO:0000256" key="3">
    <source>
        <dbReference type="ARBA" id="ARBA00022737"/>
    </source>
</evidence>
<feature type="compositionally biased region" description="Low complexity" evidence="12">
    <location>
        <begin position="351"/>
        <end position="360"/>
    </location>
</feature>
<dbReference type="GO" id="GO:0005634">
    <property type="term" value="C:nucleus"/>
    <property type="evidence" value="ECO:0007669"/>
    <property type="project" value="UniProtKB-SubCell"/>
</dbReference>
<keyword evidence="14" id="KW-1185">Reference proteome</keyword>
<feature type="compositionally biased region" description="Polar residues" evidence="12">
    <location>
        <begin position="128"/>
        <end position="145"/>
    </location>
</feature>
<dbReference type="PANTHER" id="PTHR23139">
    <property type="entry name" value="RNA-BINDING PROTEIN"/>
    <property type="match status" value="1"/>
</dbReference>
<dbReference type="GO" id="GO:0006397">
    <property type="term" value="P:mRNA processing"/>
    <property type="evidence" value="ECO:0007669"/>
    <property type="project" value="UniProtKB-KW"/>
</dbReference>
<evidence type="ECO:0000313" key="14">
    <source>
        <dbReference type="Proteomes" id="UP000189705"/>
    </source>
</evidence>
<comment type="subcellular location">
    <subcellularLocation>
        <location evidence="1">Nucleus</location>
    </subcellularLocation>
</comment>
<dbReference type="InterPro" id="IPR031591">
    <property type="entry name" value="CCDC106"/>
</dbReference>
<evidence type="ECO:0000256" key="7">
    <source>
        <dbReference type="ARBA" id="ARBA00030821"/>
    </source>
</evidence>
<dbReference type="Pfam" id="PF15794">
    <property type="entry name" value="CCDC106"/>
    <property type="match status" value="1"/>
</dbReference>
<evidence type="ECO:0000256" key="10">
    <source>
        <dbReference type="PROSITE-ProRule" id="PRU00176"/>
    </source>
</evidence>
<dbReference type="InterPro" id="IPR012677">
    <property type="entry name" value="Nucleotide-bd_a/b_plait_sf"/>
</dbReference>
<evidence type="ECO:0000313" key="16">
    <source>
        <dbReference type="RefSeq" id="XP_025063536.1"/>
    </source>
</evidence>
<dbReference type="SMART" id="SM00360">
    <property type="entry name" value="RRM"/>
    <property type="match status" value="3"/>
</dbReference>
<dbReference type="PROSITE" id="PS50102">
    <property type="entry name" value="RRM"/>
    <property type="match status" value="3"/>
</dbReference>
<dbReference type="CTD" id="11338"/>
<dbReference type="STRING" id="38654.A0A3Q0GUS4"/>
<dbReference type="KEGG" id="asn:102381562"/>
<dbReference type="SUPFAM" id="SSF54928">
    <property type="entry name" value="RNA-binding domain, RBD"/>
    <property type="match status" value="2"/>
</dbReference>
<keyword evidence="2" id="KW-0507">mRNA processing</keyword>
<evidence type="ECO:0000313" key="15">
    <source>
        <dbReference type="RefSeq" id="XP_025063535.1"/>
    </source>
</evidence>
<feature type="compositionally biased region" description="Basic residues" evidence="12">
    <location>
        <begin position="151"/>
        <end position="167"/>
    </location>
</feature>
<evidence type="ECO:0000259" key="13">
    <source>
        <dbReference type="PROSITE" id="PS50102"/>
    </source>
</evidence>
<evidence type="ECO:0000256" key="1">
    <source>
        <dbReference type="ARBA" id="ARBA00004123"/>
    </source>
</evidence>
<dbReference type="GO" id="GO:0003723">
    <property type="term" value="F:RNA binding"/>
    <property type="evidence" value="ECO:0007669"/>
    <property type="project" value="UniProtKB-UniRule"/>
</dbReference>
<dbReference type="Pfam" id="PF00076">
    <property type="entry name" value="RRM_1"/>
    <property type="match status" value="3"/>
</dbReference>
<dbReference type="RefSeq" id="XP_025063536.1">
    <property type="nucleotide sequence ID" value="XM_025207751.1"/>
</dbReference>
<feature type="domain" description="RRM" evidence="13">
    <location>
        <begin position="563"/>
        <end position="641"/>
    </location>
</feature>
<dbReference type="InterPro" id="IPR035979">
    <property type="entry name" value="RBD_domain_sf"/>
</dbReference>
<sequence>MNERTTCRRSVKKDDETYEISIPFEETPHIEPQILYSLSPPQNNFEELPELPSPSLALMNSMKTQLHMALERNSWLQKRIEDLEEERDFLRCQLDKFISSAKVDAEDHCRSKQPLRRSEATDSRNGEVTDNDSVASSLSANTEEGSSTERKKQKQKGGVNRRRLIKPKTRERQRVKDADGVLCRYKKILNTFQKLKSMSRAFEHHRVDRNTVALTTPIAELLIVAPEKLAEVGEFDPSKERLLEYSRRCFLALDDETLKKDSLLLPAMKEPSGEHVTGKSMGTPVAFMHDPTTLNLSGSPAAPERDKENRHRKRSHSRSRSRDRKRRSRSRDRRNRDQRSVSRDRRRRRSPLSLSGPLSRSPRHEKKKKIRKYWDVPPPGFEHITPMQYKAMQAAGQIPATALLPTMTPDGLAVTPTPVPVVGSQMTRQARRLYVGNIPFGITEEAMMDFFNAQMRLGGLTQAPGNPVLAVQINQDKNFAFLEFRSVDETTQAMAFDGIIFQGQSLKIRRPHDYQPLPGMSENPSVYVPDSLRHPRVCWGALTPFSASPLAGVVSTVVPDSAHKLFIGGLPNYLNDDQVKELLTSFGPLKAFNLVKDSATGLSKGYAFCEYVDINVTDQAIAGLNGMQLGDKKLLVQRASVGAKNATLSTINQTPVTLQVPGLMSSQVQMGGHPTEVLCLMNMVLPEELLDDEEYEEIVEDVRDECSKYGVVKSIEIPRPVDGVEVPGCGKIFVEFTSVFDCQKAMQGLTGRKFANRVVVTKYCDPDSYHRRDFW</sequence>
<evidence type="ECO:0000256" key="9">
    <source>
        <dbReference type="ARBA" id="ARBA00080865"/>
    </source>
</evidence>
<proteinExistence type="predicted"/>
<dbReference type="AlphaFoldDB" id="A0A3Q0GUS4"/>
<dbReference type="InterPro" id="IPR006529">
    <property type="entry name" value="U2AF_lg"/>
</dbReference>
<dbReference type="CDD" id="cd12231">
    <property type="entry name" value="RRM2_U2AF65"/>
    <property type="match status" value="1"/>
</dbReference>
<accession>A0A3Q0GUS4</accession>
<feature type="compositionally biased region" description="Basic residues" evidence="12">
    <location>
        <begin position="361"/>
        <end position="371"/>
    </location>
</feature>
<name>A0A3Q0GUS4_ALLSI</name>
<keyword evidence="11" id="KW-0175">Coiled coil</keyword>
<dbReference type="GO" id="GO:0008380">
    <property type="term" value="P:RNA splicing"/>
    <property type="evidence" value="ECO:0007669"/>
    <property type="project" value="UniProtKB-KW"/>
</dbReference>
<evidence type="ECO:0000256" key="4">
    <source>
        <dbReference type="ARBA" id="ARBA00022884"/>
    </source>
</evidence>
<feature type="compositionally biased region" description="Basic residues" evidence="12">
    <location>
        <begin position="310"/>
        <end position="333"/>
    </location>
</feature>
<gene>
    <name evidence="15 16" type="primary">U2AF2</name>
</gene>
<evidence type="ECO:0000256" key="8">
    <source>
        <dbReference type="ARBA" id="ARBA00067256"/>
    </source>
</evidence>
<evidence type="ECO:0000256" key="5">
    <source>
        <dbReference type="ARBA" id="ARBA00023187"/>
    </source>
</evidence>
<feature type="coiled-coil region" evidence="11">
    <location>
        <begin position="66"/>
        <end position="100"/>
    </location>
</feature>
<keyword evidence="5" id="KW-0508">mRNA splicing</keyword>
<dbReference type="InterPro" id="IPR000504">
    <property type="entry name" value="RRM_dom"/>
</dbReference>
<feature type="region of interest" description="Disordered" evidence="12">
    <location>
        <begin position="103"/>
        <end position="173"/>
    </location>
</feature>
<keyword evidence="4 10" id="KW-0694">RNA-binding</keyword>
<dbReference type="NCBIfam" id="TIGR01642">
    <property type="entry name" value="U2AF_lg"/>
    <property type="match status" value="1"/>
</dbReference>
<reference evidence="15 16" key="1">
    <citation type="submission" date="2025-04" db="UniProtKB">
        <authorList>
            <consortium name="RefSeq"/>
        </authorList>
    </citation>
    <scope>IDENTIFICATION</scope>
</reference>
<dbReference type="CDD" id="cd12230">
    <property type="entry name" value="RRM1_U2AF65"/>
    <property type="match status" value="1"/>
</dbReference>
<feature type="compositionally biased region" description="Basic and acidic residues" evidence="12">
    <location>
        <begin position="334"/>
        <end position="343"/>
    </location>
</feature>
<dbReference type="GeneID" id="102381562"/>
<protein>
    <recommendedName>
        <fullName evidence="8">Splicing factor U2AF 65 kDa subunit</fullName>
    </recommendedName>
    <alternativeName>
        <fullName evidence="9">U2 auxiliary factor 65 kDa subunit</fullName>
    </alternativeName>
    <alternativeName>
        <fullName evidence="7">U2 snRNP auxiliary factor large subunit</fullName>
    </alternativeName>
</protein>
<feature type="region of interest" description="Disordered" evidence="12">
    <location>
        <begin position="269"/>
        <end position="377"/>
    </location>
</feature>
<dbReference type="FunFam" id="3.30.70.330:FF:000097">
    <property type="entry name" value="U2 snRNP auxiliary factor large subunit"/>
    <property type="match status" value="1"/>
</dbReference>
<feature type="domain" description="RRM" evidence="13">
    <location>
        <begin position="431"/>
        <end position="513"/>
    </location>
</feature>
<dbReference type="RefSeq" id="XP_025063535.1">
    <property type="nucleotide sequence ID" value="XM_025207750.1"/>
</dbReference>
<organism evidence="14 16">
    <name type="scientific">Alligator sinensis</name>
    <name type="common">Chinese alligator</name>
    <dbReference type="NCBI Taxonomy" id="38654"/>
    <lineage>
        <taxon>Eukaryota</taxon>
        <taxon>Metazoa</taxon>
        <taxon>Chordata</taxon>
        <taxon>Craniata</taxon>
        <taxon>Vertebrata</taxon>
        <taxon>Euteleostomi</taxon>
        <taxon>Archelosauria</taxon>
        <taxon>Archosauria</taxon>
        <taxon>Crocodylia</taxon>
        <taxon>Alligatoridae</taxon>
        <taxon>Alligatorinae</taxon>
        <taxon>Alligator</taxon>
    </lineage>
</organism>
<evidence type="ECO:0000256" key="11">
    <source>
        <dbReference type="SAM" id="Coils"/>
    </source>
</evidence>
<feature type="domain" description="RRM" evidence="13">
    <location>
        <begin position="685"/>
        <end position="766"/>
    </location>
</feature>
<evidence type="ECO:0000256" key="2">
    <source>
        <dbReference type="ARBA" id="ARBA00022664"/>
    </source>
</evidence>